<name>A0A9W8B8W7_9FUNG</name>
<dbReference type="Proteomes" id="UP001151582">
    <property type="component" value="Unassembled WGS sequence"/>
</dbReference>
<organism evidence="1 2">
    <name type="scientific">Dimargaris verticillata</name>
    <dbReference type="NCBI Taxonomy" id="2761393"/>
    <lineage>
        <taxon>Eukaryota</taxon>
        <taxon>Fungi</taxon>
        <taxon>Fungi incertae sedis</taxon>
        <taxon>Zoopagomycota</taxon>
        <taxon>Kickxellomycotina</taxon>
        <taxon>Dimargaritomycetes</taxon>
        <taxon>Dimargaritales</taxon>
        <taxon>Dimargaritaceae</taxon>
        <taxon>Dimargaris</taxon>
    </lineage>
</organism>
<gene>
    <name evidence="1" type="ORF">H4R34_001229</name>
</gene>
<evidence type="ECO:0000313" key="1">
    <source>
        <dbReference type="EMBL" id="KAJ1983504.1"/>
    </source>
</evidence>
<dbReference type="EMBL" id="JANBQB010000052">
    <property type="protein sequence ID" value="KAJ1983504.1"/>
    <property type="molecule type" value="Genomic_DNA"/>
</dbReference>
<accession>A0A9W8B8W7</accession>
<keyword evidence="2" id="KW-1185">Reference proteome</keyword>
<comment type="caution">
    <text evidence="1">The sequence shown here is derived from an EMBL/GenBank/DDBJ whole genome shotgun (WGS) entry which is preliminary data.</text>
</comment>
<evidence type="ECO:0000313" key="2">
    <source>
        <dbReference type="Proteomes" id="UP001151582"/>
    </source>
</evidence>
<protein>
    <submittedName>
        <fullName evidence="1">Uncharacterized protein</fullName>
    </submittedName>
</protein>
<reference evidence="1" key="1">
    <citation type="submission" date="2022-07" db="EMBL/GenBank/DDBJ databases">
        <title>Phylogenomic reconstructions and comparative analyses of Kickxellomycotina fungi.</title>
        <authorList>
            <person name="Reynolds N.K."/>
            <person name="Stajich J.E."/>
            <person name="Barry K."/>
            <person name="Grigoriev I.V."/>
            <person name="Crous P."/>
            <person name="Smith M.E."/>
        </authorList>
    </citation>
    <scope>NUCLEOTIDE SEQUENCE</scope>
    <source>
        <strain evidence="1">RSA 567</strain>
    </source>
</reference>
<dbReference type="AlphaFoldDB" id="A0A9W8B8W7"/>
<proteinExistence type="predicted"/>
<sequence>MLERAALFGAQFGIRDYELARNELELGLQDAVPKLLSTKFDLAYGDERMNLPKCQERFGVPAELKKVERLEDVAKLLIHRHDYEMALQLRR</sequence>